<dbReference type="GO" id="GO:0004198">
    <property type="term" value="F:calcium-dependent cysteine-type endopeptidase activity"/>
    <property type="evidence" value="ECO:0007669"/>
    <property type="project" value="InterPro"/>
</dbReference>
<comment type="caution">
    <text evidence="3">Lacks conserved residue(s) required for the propagation of feature annotation.</text>
</comment>
<evidence type="ECO:0000256" key="3">
    <source>
        <dbReference type="PROSITE-ProRule" id="PRU00239"/>
    </source>
</evidence>
<evidence type="ECO:0000256" key="2">
    <source>
        <dbReference type="PIRSR" id="PIRSR622684-1"/>
    </source>
</evidence>
<dbReference type="OrthoDB" id="424753at2759"/>
<dbReference type="HOGENOM" id="CLU_960516_0_0_1"/>
<dbReference type="InParanoid" id="G0NNN5"/>
<feature type="domain" description="Calpain catalytic" evidence="4">
    <location>
        <begin position="1"/>
        <end position="173"/>
    </location>
</feature>
<evidence type="ECO:0000259" key="4">
    <source>
        <dbReference type="PROSITE" id="PS50203"/>
    </source>
</evidence>
<dbReference type="EMBL" id="GL379915">
    <property type="protein sequence ID" value="EGT34596.1"/>
    <property type="molecule type" value="Genomic_DNA"/>
</dbReference>
<sequence>MTKRQCWVAFIEKALAKVKGSYGQLHRFCPTEAFTCLTGHPSKAICINSETNCDTLWEDLVKHNSSGYLLVAATPNTENGSEEEKKYKDVHLLSQHGYAILGLKEHGGHRLLRLGNGGRHRFTGKWSHLPAYDNEFLKDLCPLDRKMSNWGIFWMEIGEFRQFFSCYYVGEYQEESTVLKFKETVRRKQRDDMQCKITSGNEEELWKCLSFWNPYWHPVPPLSRSIVGVVSSRKYEPITVTVDVQVYNYQQSTFATSIPVLNKLSLLQMDKSSRCLGKKRSLGKFHTVGI</sequence>
<name>G0NNN5_CAEBE</name>
<dbReference type="FunFam" id="3.90.70.10:FF:000219">
    <property type="entry name" value="CaLPain Related"/>
    <property type="match status" value="1"/>
</dbReference>
<accession>G0NNN5</accession>
<gene>
    <name evidence="5" type="ORF">CAEBREN_09691</name>
</gene>
<feature type="active site" evidence="2">
    <location>
        <position position="96"/>
    </location>
</feature>
<dbReference type="GO" id="GO:0005737">
    <property type="term" value="C:cytoplasm"/>
    <property type="evidence" value="ECO:0007669"/>
    <property type="project" value="TreeGrafter"/>
</dbReference>
<dbReference type="FunCoup" id="G0NNN5">
    <property type="interactions" value="1"/>
</dbReference>
<evidence type="ECO:0000313" key="5">
    <source>
        <dbReference type="EMBL" id="EGT34596.1"/>
    </source>
</evidence>
<dbReference type="Pfam" id="PF00648">
    <property type="entry name" value="Peptidase_C2"/>
    <property type="match status" value="1"/>
</dbReference>
<dbReference type="PANTHER" id="PTHR10183">
    <property type="entry name" value="CALPAIN"/>
    <property type="match status" value="1"/>
</dbReference>
<proteinExistence type="inferred from homology"/>
<organism evidence="6">
    <name type="scientific">Caenorhabditis brenneri</name>
    <name type="common">Nematode worm</name>
    <dbReference type="NCBI Taxonomy" id="135651"/>
    <lineage>
        <taxon>Eukaryota</taxon>
        <taxon>Metazoa</taxon>
        <taxon>Ecdysozoa</taxon>
        <taxon>Nematoda</taxon>
        <taxon>Chromadorea</taxon>
        <taxon>Rhabditida</taxon>
        <taxon>Rhabditina</taxon>
        <taxon>Rhabditomorpha</taxon>
        <taxon>Rhabditoidea</taxon>
        <taxon>Rhabditidae</taxon>
        <taxon>Peloderinae</taxon>
        <taxon>Caenorhabditis</taxon>
    </lineage>
</organism>
<feature type="active site" evidence="2">
    <location>
        <position position="116"/>
    </location>
</feature>
<dbReference type="InterPro" id="IPR022684">
    <property type="entry name" value="Calpain_cysteine_protease"/>
</dbReference>
<evidence type="ECO:0000256" key="1">
    <source>
        <dbReference type="ARBA" id="ARBA00007623"/>
    </source>
</evidence>
<dbReference type="Proteomes" id="UP000008068">
    <property type="component" value="Unassembled WGS sequence"/>
</dbReference>
<dbReference type="STRING" id="135651.G0NNN5"/>
<dbReference type="AlphaFoldDB" id="G0NNN5"/>
<dbReference type="PROSITE" id="PS50203">
    <property type="entry name" value="CALPAIN_CAT"/>
    <property type="match status" value="1"/>
</dbReference>
<comment type="similarity">
    <text evidence="1">Belongs to the peptidase C2 family.</text>
</comment>
<protein>
    <recommendedName>
        <fullName evidence="4">Calpain catalytic domain-containing protein</fullName>
    </recommendedName>
</protein>
<dbReference type="InterPro" id="IPR038765">
    <property type="entry name" value="Papain-like_cys_pep_sf"/>
</dbReference>
<dbReference type="eggNOG" id="KOG0045">
    <property type="taxonomic scope" value="Eukaryota"/>
</dbReference>
<reference evidence="6" key="1">
    <citation type="submission" date="2011-07" db="EMBL/GenBank/DDBJ databases">
        <authorList>
            <consortium name="Caenorhabditis brenneri Sequencing and Analysis Consortium"/>
            <person name="Wilson R.K."/>
        </authorList>
    </citation>
    <scope>NUCLEOTIDE SEQUENCE [LARGE SCALE GENOMIC DNA]</scope>
    <source>
        <strain evidence="6">PB2801</strain>
    </source>
</reference>
<dbReference type="InterPro" id="IPR001300">
    <property type="entry name" value="Peptidase_C2_calpain_cat"/>
</dbReference>
<evidence type="ECO:0000313" key="6">
    <source>
        <dbReference type="Proteomes" id="UP000008068"/>
    </source>
</evidence>
<dbReference type="SUPFAM" id="SSF54001">
    <property type="entry name" value="Cysteine proteinases"/>
    <property type="match status" value="1"/>
</dbReference>
<dbReference type="PANTHER" id="PTHR10183:SF382">
    <property type="entry name" value="CALPAIN-15"/>
    <property type="match status" value="1"/>
</dbReference>
<dbReference type="OMA" id="ICINSET"/>
<dbReference type="Gene3D" id="3.90.70.10">
    <property type="entry name" value="Cysteine proteinases"/>
    <property type="match status" value="1"/>
</dbReference>
<keyword evidence="6" id="KW-1185">Reference proteome</keyword>
<dbReference type="GO" id="GO:0006508">
    <property type="term" value="P:proteolysis"/>
    <property type="evidence" value="ECO:0007669"/>
    <property type="project" value="InterPro"/>
</dbReference>